<dbReference type="GO" id="GO:0006508">
    <property type="term" value="P:proteolysis"/>
    <property type="evidence" value="ECO:0007669"/>
    <property type="project" value="UniProtKB-KW"/>
</dbReference>
<dbReference type="PROSITE" id="PS50297">
    <property type="entry name" value="ANK_REP_REGION"/>
    <property type="match status" value="3"/>
</dbReference>
<dbReference type="PANTHER" id="PTHR22677">
    <property type="entry name" value="ANKYRIN REPEAT DOMAIN-CONTAINING PROTEIN 60"/>
    <property type="match status" value="1"/>
</dbReference>
<evidence type="ECO:0000256" key="1">
    <source>
        <dbReference type="ARBA" id="ARBA00001947"/>
    </source>
</evidence>
<feature type="repeat" description="ANK" evidence="7">
    <location>
        <begin position="58"/>
        <end position="90"/>
    </location>
</feature>
<evidence type="ECO:0000313" key="11">
    <source>
        <dbReference type="Proteomes" id="UP000422108"/>
    </source>
</evidence>
<sequence length="557" mass="63670">MKHIRLLIIIILILTCYNIESPIADEELNVFKAVLSDDLQSLKKLIDDHVNISQMNENGETPLHIAAERGNLNIAIALITAGANVNSTDNTNRTPLFIAVNNEYIDLIKLLIVKNANVNKSLNNGNSPLHNACIHGNILIVKLLLSNGANLNSKNSEGHTPLFLAEKHENYDVVDFLENKKNEITYERFKNSYDKYNKLKEPVELDEITKKNEDSFSHSNNSKSTQRNSPYEPKTKEEREKYNRIFNDILNNPDINSYINSVKNKLTPFTKSQSDYKIRISKSTYVNGWSQSSNLITITRGMLHTIFNEDELACFISHEIGHAELNHLWEGGTWQDKEKEADIYAIALCLQAGYQPYAYADLLNRLAQLVDKQAVWKAEGKNRSHPPLIERAELIRKFLLQKQYVDSFKRRERRYQQNLAVLHDLAEFMDDAVRSDRPLWPKIYSDKKITGPDFLGPHSREALENINERLRFIGGLEKSLIWAPLVEFFASPVLVTGAKRGYPLEQQANSIGVLPDIVKKVIANGINDLMCMYGNDLSAEEQGYWEGIYDVLYFQND</sequence>
<organism evidence="10 11">
    <name type="scientific">Desulfosarcina ovata subsp. ovata</name>
    <dbReference type="NCBI Taxonomy" id="2752305"/>
    <lineage>
        <taxon>Bacteria</taxon>
        <taxon>Pseudomonadati</taxon>
        <taxon>Thermodesulfobacteriota</taxon>
        <taxon>Desulfobacteria</taxon>
        <taxon>Desulfobacterales</taxon>
        <taxon>Desulfosarcinaceae</taxon>
        <taxon>Desulfosarcina</taxon>
    </lineage>
</organism>
<dbReference type="Pfam" id="PF12796">
    <property type="entry name" value="Ank_2"/>
    <property type="match status" value="1"/>
</dbReference>
<proteinExistence type="predicted"/>
<dbReference type="GO" id="GO:0046872">
    <property type="term" value="F:metal ion binding"/>
    <property type="evidence" value="ECO:0007669"/>
    <property type="project" value="UniProtKB-KW"/>
</dbReference>
<protein>
    <recommendedName>
        <fullName evidence="9">Peptidase M48 domain-containing protein</fullName>
    </recommendedName>
</protein>
<evidence type="ECO:0000256" key="8">
    <source>
        <dbReference type="SAM" id="MobiDB-lite"/>
    </source>
</evidence>
<dbReference type="AlphaFoldDB" id="A0A5K8A9Y2"/>
<dbReference type="PROSITE" id="PS50088">
    <property type="entry name" value="ANK_REPEAT"/>
    <property type="match status" value="3"/>
</dbReference>
<comment type="cofactor">
    <cofactor evidence="1">
        <name>Zn(2+)</name>
        <dbReference type="ChEBI" id="CHEBI:29105"/>
    </cofactor>
</comment>
<dbReference type="InterPro" id="IPR002110">
    <property type="entry name" value="Ankyrin_rpt"/>
</dbReference>
<keyword evidence="11" id="KW-1185">Reference proteome</keyword>
<keyword evidence="4" id="KW-0378">Hydrolase</keyword>
<dbReference type="InterPro" id="IPR039323">
    <property type="entry name" value="ANKRD_45/46/60"/>
</dbReference>
<evidence type="ECO:0000256" key="7">
    <source>
        <dbReference type="PROSITE-ProRule" id="PRU00023"/>
    </source>
</evidence>
<dbReference type="PRINTS" id="PR01415">
    <property type="entry name" value="ANKYRIN"/>
</dbReference>
<feature type="compositionally biased region" description="Polar residues" evidence="8">
    <location>
        <begin position="217"/>
        <end position="229"/>
    </location>
</feature>
<evidence type="ECO:0000313" key="10">
    <source>
        <dbReference type="EMBL" id="BBO89306.1"/>
    </source>
</evidence>
<dbReference type="Pfam" id="PF01435">
    <property type="entry name" value="Peptidase_M48"/>
    <property type="match status" value="1"/>
</dbReference>
<keyword evidence="6" id="KW-0482">Metalloprotease</keyword>
<dbReference type="PANTHER" id="PTHR22677:SF4">
    <property type="entry name" value="USHER SYNDROME TYPE-1G PROTEIN-LIKE PROTEIN"/>
    <property type="match status" value="1"/>
</dbReference>
<feature type="repeat" description="ANK" evidence="7">
    <location>
        <begin position="124"/>
        <end position="156"/>
    </location>
</feature>
<dbReference type="SUPFAM" id="SSF48403">
    <property type="entry name" value="Ankyrin repeat"/>
    <property type="match status" value="1"/>
</dbReference>
<dbReference type="InterPro" id="IPR001915">
    <property type="entry name" value="Peptidase_M48"/>
</dbReference>
<evidence type="ECO:0000256" key="6">
    <source>
        <dbReference type="ARBA" id="ARBA00023049"/>
    </source>
</evidence>
<dbReference type="InterPro" id="IPR036770">
    <property type="entry name" value="Ankyrin_rpt-contain_sf"/>
</dbReference>
<feature type="domain" description="Peptidase M48" evidence="9">
    <location>
        <begin position="273"/>
        <end position="329"/>
    </location>
</feature>
<dbReference type="GO" id="GO:0004222">
    <property type="term" value="F:metalloendopeptidase activity"/>
    <property type="evidence" value="ECO:0007669"/>
    <property type="project" value="InterPro"/>
</dbReference>
<evidence type="ECO:0000256" key="2">
    <source>
        <dbReference type="ARBA" id="ARBA00022670"/>
    </source>
</evidence>
<evidence type="ECO:0000256" key="4">
    <source>
        <dbReference type="ARBA" id="ARBA00022801"/>
    </source>
</evidence>
<keyword evidence="3" id="KW-0479">Metal-binding</keyword>
<dbReference type="CDD" id="cd07324">
    <property type="entry name" value="M48C_Oma1-like"/>
    <property type="match status" value="1"/>
</dbReference>
<dbReference type="RefSeq" id="WP_155310523.1">
    <property type="nucleotide sequence ID" value="NZ_AP021879.1"/>
</dbReference>
<evidence type="ECO:0000256" key="5">
    <source>
        <dbReference type="ARBA" id="ARBA00022833"/>
    </source>
</evidence>
<keyword evidence="5" id="KW-0862">Zinc</keyword>
<dbReference type="EMBL" id="AP021879">
    <property type="protein sequence ID" value="BBO89306.1"/>
    <property type="molecule type" value="Genomic_DNA"/>
</dbReference>
<name>A0A5K8A9Y2_9BACT</name>
<evidence type="ECO:0000259" key="9">
    <source>
        <dbReference type="Pfam" id="PF01435"/>
    </source>
</evidence>
<keyword evidence="7" id="KW-0040">ANK repeat</keyword>
<evidence type="ECO:0000256" key="3">
    <source>
        <dbReference type="ARBA" id="ARBA00022723"/>
    </source>
</evidence>
<accession>A0A5K8A9Y2</accession>
<dbReference type="Gene3D" id="1.25.40.20">
    <property type="entry name" value="Ankyrin repeat-containing domain"/>
    <property type="match status" value="1"/>
</dbReference>
<dbReference type="Pfam" id="PF00023">
    <property type="entry name" value="Ank"/>
    <property type="match status" value="1"/>
</dbReference>
<keyword evidence="2" id="KW-0645">Protease</keyword>
<reference evidence="10 11" key="1">
    <citation type="submission" date="2019-11" db="EMBL/GenBank/DDBJ databases">
        <title>Comparative genomics of hydrocarbon-degrading Desulfosarcina strains.</title>
        <authorList>
            <person name="Watanabe M."/>
            <person name="Kojima H."/>
            <person name="Fukui M."/>
        </authorList>
    </citation>
    <scope>NUCLEOTIDE SEQUENCE [LARGE SCALE GENOMIC DNA]</scope>
    <source>
        <strain evidence="11">oXyS1</strain>
    </source>
</reference>
<dbReference type="Proteomes" id="UP000422108">
    <property type="component" value="Chromosome"/>
</dbReference>
<feature type="region of interest" description="Disordered" evidence="8">
    <location>
        <begin position="209"/>
        <end position="237"/>
    </location>
</feature>
<feature type="repeat" description="ANK" evidence="7">
    <location>
        <begin position="91"/>
        <end position="123"/>
    </location>
</feature>
<dbReference type="SMART" id="SM00248">
    <property type="entry name" value="ANK"/>
    <property type="match status" value="5"/>
</dbReference>
<gene>
    <name evidence="10" type="ORF">DSCOOX_24860</name>
</gene>